<dbReference type="EMBL" id="BMIK01000009">
    <property type="protein sequence ID" value="GGC33408.1"/>
    <property type="molecule type" value="Genomic_DNA"/>
</dbReference>
<evidence type="ECO:0000313" key="3">
    <source>
        <dbReference type="Proteomes" id="UP000597338"/>
    </source>
</evidence>
<keyword evidence="1" id="KW-0175">Coiled coil</keyword>
<feature type="coiled-coil region" evidence="1">
    <location>
        <begin position="14"/>
        <end position="48"/>
    </location>
</feature>
<proteinExistence type="predicted"/>
<keyword evidence="3" id="KW-1185">Reference proteome</keyword>
<evidence type="ECO:0000256" key="1">
    <source>
        <dbReference type="SAM" id="Coils"/>
    </source>
</evidence>
<sequence>MDNVIYGNPGRELAERLESALDGVSDTLERLRLALRTIRRAKTELREKVEKRPPATADEEIYLYKTVWPSVLSWHVQHMEWYAMEANQPIGDRNRLKDYWKRELVFTARFMAMQPFHYQYYKLGATELDHLYFIPNAEIPDILIPEVPDVDGRTGTKMGYLFAKFMAYERLHTHILESMHGHETGDVFPRMTRKGREMKWTGDTCNLIEIAYGIYETKQINEGGADIGDIIGWLEESFGVSLHRYYRRFSEIKQRKTVSKTRFLDEMREAVHRRIDDGNAYKPLTKSPRTMP</sequence>
<protein>
    <recommendedName>
        <fullName evidence="4">RteC protein</fullName>
    </recommendedName>
</protein>
<evidence type="ECO:0000313" key="2">
    <source>
        <dbReference type="EMBL" id="GGC33408.1"/>
    </source>
</evidence>
<dbReference type="RefSeq" id="WP_188751545.1">
    <property type="nucleotide sequence ID" value="NZ_BMIK01000009.1"/>
</dbReference>
<dbReference type="Proteomes" id="UP000597338">
    <property type="component" value="Unassembled WGS sequence"/>
</dbReference>
<evidence type="ECO:0008006" key="4">
    <source>
        <dbReference type="Google" id="ProtNLM"/>
    </source>
</evidence>
<reference evidence="3" key="1">
    <citation type="journal article" date="2019" name="Int. J. Syst. Evol. Microbiol.">
        <title>The Global Catalogue of Microorganisms (GCM) 10K type strain sequencing project: providing services to taxonomists for standard genome sequencing and annotation.</title>
        <authorList>
            <consortium name="The Broad Institute Genomics Platform"/>
            <consortium name="The Broad Institute Genome Sequencing Center for Infectious Disease"/>
            <person name="Wu L."/>
            <person name="Ma J."/>
        </authorList>
    </citation>
    <scope>NUCLEOTIDE SEQUENCE [LARGE SCALE GENOMIC DNA]</scope>
    <source>
        <strain evidence="3">CGMCC 1.15342</strain>
    </source>
</reference>
<dbReference type="Pfam" id="PF09357">
    <property type="entry name" value="RteC"/>
    <property type="match status" value="1"/>
</dbReference>
<gene>
    <name evidence="2" type="ORF">GCM10011386_26870</name>
</gene>
<name>A0ABQ1M2U4_9SPHI</name>
<accession>A0ABQ1M2U4</accession>
<organism evidence="2 3">
    <name type="scientific">Parapedobacter defluvii</name>
    <dbReference type="NCBI Taxonomy" id="2045106"/>
    <lineage>
        <taxon>Bacteria</taxon>
        <taxon>Pseudomonadati</taxon>
        <taxon>Bacteroidota</taxon>
        <taxon>Sphingobacteriia</taxon>
        <taxon>Sphingobacteriales</taxon>
        <taxon>Sphingobacteriaceae</taxon>
        <taxon>Parapedobacter</taxon>
    </lineage>
</organism>
<comment type="caution">
    <text evidence="2">The sequence shown here is derived from an EMBL/GenBank/DDBJ whole genome shotgun (WGS) entry which is preliminary data.</text>
</comment>
<dbReference type="InterPro" id="IPR018534">
    <property type="entry name" value="Tet_reg_excision_RteC"/>
</dbReference>